<evidence type="ECO:0000256" key="1">
    <source>
        <dbReference type="ARBA" id="ARBA00000085"/>
    </source>
</evidence>
<dbReference type="Gene3D" id="3.40.50.2300">
    <property type="match status" value="1"/>
</dbReference>
<evidence type="ECO:0000256" key="11">
    <source>
        <dbReference type="ARBA" id="ARBA00022741"/>
    </source>
</evidence>
<dbReference type="AlphaFoldDB" id="A0A7S8FEV4"/>
<sequence>MGGGLYWFDTDWKFQWAPCSILSMADEFRATAGWLYEAIIDITEHKLAEQTLIWSAEELERQVAERTALLSRSQERLRALLHQLTRTEHQERRRIAVELHDYLAQLLVAAHLKMAQDTRPTKTEQDRTVVQDLERILDEALTYIRSLVAKLSPPVLYHLGLPAAVQWLAEQMEEHQLIVETALDLPPDLTKLPDDVAAILFQSVRELLFNVVKHAGLPHVRIALHTTADQNLVIVVTDQGRGFEVDQLDQASISATSFGLFSIKERMEALGGSVQIMSRVGQGTSVTLVCPLTSPKRAGSFPVIVGAHKGILRVPHSVPSSSIRILLADDHAMVRQGIRALLDRHDDLLVVGEAWDGRHACELAGALNPDVIVMDANMPHLDGIEATRRIKHDYPHIVIIGLSVQSAAQVANSMLQAGASRYLTKESAGDQLYETIMAAVV</sequence>
<dbReference type="Pfam" id="PF07730">
    <property type="entry name" value="HisKA_3"/>
    <property type="match status" value="1"/>
</dbReference>
<evidence type="ECO:0000256" key="19">
    <source>
        <dbReference type="PROSITE-ProRule" id="PRU00169"/>
    </source>
</evidence>
<accession>A0A7S8FEV4</accession>
<evidence type="ECO:0000256" key="5">
    <source>
        <dbReference type="ARBA" id="ARBA00017322"/>
    </source>
</evidence>
<keyword evidence="20" id="KW-0175">Coiled coil</keyword>
<keyword evidence="8 19" id="KW-0597">Phosphoprotein</keyword>
<evidence type="ECO:0000256" key="20">
    <source>
        <dbReference type="SAM" id="Coils"/>
    </source>
</evidence>
<keyword evidence="10" id="KW-0479">Metal-binding</keyword>
<keyword evidence="9 23" id="KW-0808">Transferase</keyword>
<dbReference type="PRINTS" id="PR00344">
    <property type="entry name" value="BCTRLSENSOR"/>
</dbReference>
<evidence type="ECO:0000313" key="24">
    <source>
        <dbReference type="Proteomes" id="UP000593737"/>
    </source>
</evidence>
<evidence type="ECO:0000256" key="3">
    <source>
        <dbReference type="ARBA" id="ARBA00004496"/>
    </source>
</evidence>
<gene>
    <name evidence="23" type="ORF">Nkreftii_002190</name>
</gene>
<dbReference type="SUPFAM" id="SSF55874">
    <property type="entry name" value="ATPase domain of HSP90 chaperone/DNA topoisomerase II/histidine kinase"/>
    <property type="match status" value="1"/>
</dbReference>
<dbReference type="InterPro" id="IPR011712">
    <property type="entry name" value="Sig_transdc_His_kin_sub3_dim/P"/>
</dbReference>
<dbReference type="PROSITE" id="PS50109">
    <property type="entry name" value="HIS_KIN"/>
    <property type="match status" value="1"/>
</dbReference>
<evidence type="ECO:0000256" key="9">
    <source>
        <dbReference type="ARBA" id="ARBA00022679"/>
    </source>
</evidence>
<evidence type="ECO:0000256" key="7">
    <source>
        <dbReference type="ARBA" id="ARBA00022490"/>
    </source>
</evidence>
<keyword evidence="12 23" id="KW-0418">Kinase</keyword>
<dbReference type="SMART" id="SM00387">
    <property type="entry name" value="HATPase_c"/>
    <property type="match status" value="1"/>
</dbReference>
<dbReference type="GO" id="GO:0005737">
    <property type="term" value="C:cytoplasm"/>
    <property type="evidence" value="ECO:0007669"/>
    <property type="project" value="UniProtKB-SubCell"/>
</dbReference>
<keyword evidence="14" id="KW-0408">Iron</keyword>
<dbReference type="EC" id="2.7.13.3" evidence="4"/>
<dbReference type="GO" id="GO:0046983">
    <property type="term" value="F:protein dimerization activity"/>
    <property type="evidence" value="ECO:0007669"/>
    <property type="project" value="InterPro"/>
</dbReference>
<evidence type="ECO:0000256" key="18">
    <source>
        <dbReference type="ARBA" id="ARBA00030800"/>
    </source>
</evidence>
<feature type="domain" description="Histidine kinase" evidence="21">
    <location>
        <begin position="94"/>
        <end position="294"/>
    </location>
</feature>
<comment type="subcellular location">
    <subcellularLocation>
        <location evidence="3">Cytoplasm</location>
    </subcellularLocation>
</comment>
<dbReference type="InterPro" id="IPR004358">
    <property type="entry name" value="Sig_transdc_His_kin-like_C"/>
</dbReference>
<dbReference type="GO" id="GO:0051539">
    <property type="term" value="F:4 iron, 4 sulfur cluster binding"/>
    <property type="evidence" value="ECO:0007669"/>
    <property type="project" value="UniProtKB-KW"/>
</dbReference>
<dbReference type="EMBL" id="CP047423">
    <property type="protein sequence ID" value="QPD04416.1"/>
    <property type="molecule type" value="Genomic_DNA"/>
</dbReference>
<evidence type="ECO:0000256" key="15">
    <source>
        <dbReference type="ARBA" id="ARBA00023012"/>
    </source>
</evidence>
<dbReference type="GO" id="GO:0016020">
    <property type="term" value="C:membrane"/>
    <property type="evidence" value="ECO:0007669"/>
    <property type="project" value="InterPro"/>
</dbReference>
<evidence type="ECO:0000256" key="16">
    <source>
        <dbReference type="ARBA" id="ARBA00023014"/>
    </source>
</evidence>
<evidence type="ECO:0000313" key="23">
    <source>
        <dbReference type="EMBL" id="QPD04416.1"/>
    </source>
</evidence>
<dbReference type="Pfam" id="PF00072">
    <property type="entry name" value="Response_reg"/>
    <property type="match status" value="1"/>
</dbReference>
<dbReference type="InterPro" id="IPR050482">
    <property type="entry name" value="Sensor_HK_TwoCompSys"/>
</dbReference>
<keyword evidence="15" id="KW-0902">Two-component regulatory system</keyword>
<keyword evidence="13" id="KW-0067">ATP-binding</keyword>
<evidence type="ECO:0000256" key="8">
    <source>
        <dbReference type="ARBA" id="ARBA00022553"/>
    </source>
</evidence>
<reference evidence="23 24" key="1">
    <citation type="journal article" date="2020" name="ISME J.">
        <title>Enrichment and physiological characterization of a novel comammox Nitrospira indicates ammonium inhibition of complete nitrification.</title>
        <authorList>
            <person name="Sakoula D."/>
            <person name="Koch H."/>
            <person name="Frank J."/>
            <person name="Jetten M.S.M."/>
            <person name="van Kessel M.A.H.J."/>
            <person name="Lucker S."/>
        </authorList>
    </citation>
    <scope>NUCLEOTIDE SEQUENCE [LARGE SCALE GENOMIC DNA]</scope>
    <source>
        <strain evidence="23">Comreactor17</strain>
    </source>
</reference>
<name>A0A7S8FEV4_9BACT</name>
<dbReference type="InterPro" id="IPR011006">
    <property type="entry name" value="CheY-like_superfamily"/>
</dbReference>
<keyword evidence="6" id="KW-0004">4Fe-4S</keyword>
<dbReference type="InterPro" id="IPR058245">
    <property type="entry name" value="NreC/VraR/RcsB-like_REC"/>
</dbReference>
<dbReference type="PROSITE" id="PS50110">
    <property type="entry name" value="RESPONSE_REGULATORY"/>
    <property type="match status" value="1"/>
</dbReference>
<evidence type="ECO:0000256" key="2">
    <source>
        <dbReference type="ARBA" id="ARBA00001966"/>
    </source>
</evidence>
<feature type="modified residue" description="4-aspartylphosphate" evidence="19">
    <location>
        <position position="375"/>
    </location>
</feature>
<organism evidence="23 24">
    <name type="scientific">Candidatus Nitrospira kreftii</name>
    <dbReference type="NCBI Taxonomy" id="2652173"/>
    <lineage>
        <taxon>Bacteria</taxon>
        <taxon>Pseudomonadati</taxon>
        <taxon>Nitrospirota</taxon>
        <taxon>Nitrospiria</taxon>
        <taxon>Nitrospirales</taxon>
        <taxon>Nitrospiraceae</taxon>
        <taxon>Nitrospira</taxon>
    </lineage>
</organism>
<evidence type="ECO:0000256" key="17">
    <source>
        <dbReference type="ARBA" id="ARBA00024827"/>
    </source>
</evidence>
<keyword evidence="11" id="KW-0547">Nucleotide-binding</keyword>
<dbReference type="InterPro" id="IPR036890">
    <property type="entry name" value="HATPase_C_sf"/>
</dbReference>
<evidence type="ECO:0000259" key="22">
    <source>
        <dbReference type="PROSITE" id="PS50110"/>
    </source>
</evidence>
<evidence type="ECO:0000256" key="12">
    <source>
        <dbReference type="ARBA" id="ARBA00022777"/>
    </source>
</evidence>
<dbReference type="GO" id="GO:0046872">
    <property type="term" value="F:metal ion binding"/>
    <property type="evidence" value="ECO:0007669"/>
    <property type="project" value="UniProtKB-KW"/>
</dbReference>
<evidence type="ECO:0000256" key="10">
    <source>
        <dbReference type="ARBA" id="ARBA00022723"/>
    </source>
</evidence>
<feature type="coiled-coil region" evidence="20">
    <location>
        <begin position="56"/>
        <end position="90"/>
    </location>
</feature>
<dbReference type="Gene3D" id="3.30.565.10">
    <property type="entry name" value="Histidine kinase-like ATPase, C-terminal domain"/>
    <property type="match status" value="1"/>
</dbReference>
<dbReference type="KEGG" id="nkf:Nkreftii_002190"/>
<dbReference type="CDD" id="cd17535">
    <property type="entry name" value="REC_NarL-like"/>
    <property type="match status" value="1"/>
</dbReference>
<dbReference type="PANTHER" id="PTHR24421">
    <property type="entry name" value="NITRATE/NITRITE SENSOR PROTEIN NARX-RELATED"/>
    <property type="match status" value="1"/>
</dbReference>
<evidence type="ECO:0000256" key="6">
    <source>
        <dbReference type="ARBA" id="ARBA00022485"/>
    </source>
</evidence>
<dbReference type="InterPro" id="IPR005467">
    <property type="entry name" value="His_kinase_dom"/>
</dbReference>
<evidence type="ECO:0000256" key="4">
    <source>
        <dbReference type="ARBA" id="ARBA00012438"/>
    </source>
</evidence>
<evidence type="ECO:0000256" key="13">
    <source>
        <dbReference type="ARBA" id="ARBA00022840"/>
    </source>
</evidence>
<dbReference type="SUPFAM" id="SSF52172">
    <property type="entry name" value="CheY-like"/>
    <property type="match status" value="1"/>
</dbReference>
<comment type="function">
    <text evidence="17">Member of the two-component regulatory system NreB/NreC involved in the control of dissimilatory nitrate/nitrite reduction in response to oxygen. NreB functions as a direct oxygen sensor histidine kinase which is autophosphorylated, in the absence of oxygen, probably at the conserved histidine residue, and transfers its phosphate group probably to a conserved aspartate residue of NreC. NreB/NreC activates the expression of the nitrate (narGHJI) and nitrite (nir) reductase operons, as well as the putative nitrate transporter gene narT.</text>
</comment>
<evidence type="ECO:0000259" key="21">
    <source>
        <dbReference type="PROSITE" id="PS50109"/>
    </source>
</evidence>
<comment type="catalytic activity">
    <reaction evidence="1">
        <text>ATP + protein L-histidine = ADP + protein N-phospho-L-histidine.</text>
        <dbReference type="EC" id="2.7.13.3"/>
    </reaction>
</comment>
<comment type="cofactor">
    <cofactor evidence="2">
        <name>[4Fe-4S] cluster</name>
        <dbReference type="ChEBI" id="CHEBI:49883"/>
    </cofactor>
</comment>
<dbReference type="Gene3D" id="1.20.5.1930">
    <property type="match status" value="1"/>
</dbReference>
<dbReference type="GO" id="GO:0005524">
    <property type="term" value="F:ATP binding"/>
    <property type="evidence" value="ECO:0007669"/>
    <property type="project" value="UniProtKB-KW"/>
</dbReference>
<dbReference type="InterPro" id="IPR003594">
    <property type="entry name" value="HATPase_dom"/>
</dbReference>
<dbReference type="Pfam" id="PF02518">
    <property type="entry name" value="HATPase_c"/>
    <property type="match status" value="1"/>
</dbReference>
<evidence type="ECO:0000256" key="14">
    <source>
        <dbReference type="ARBA" id="ARBA00023004"/>
    </source>
</evidence>
<proteinExistence type="predicted"/>
<feature type="domain" description="Response regulatory" evidence="22">
    <location>
        <begin position="324"/>
        <end position="440"/>
    </location>
</feature>
<keyword evidence="7" id="KW-0963">Cytoplasm</keyword>
<dbReference type="PANTHER" id="PTHR24421:SF10">
    <property type="entry name" value="NITRATE_NITRITE SENSOR PROTEIN NARQ"/>
    <property type="match status" value="1"/>
</dbReference>
<dbReference type="InterPro" id="IPR001789">
    <property type="entry name" value="Sig_transdc_resp-reg_receiver"/>
</dbReference>
<keyword evidence="16" id="KW-0411">Iron-sulfur</keyword>
<protein>
    <recommendedName>
        <fullName evidence="5">Oxygen sensor histidine kinase NreB</fullName>
        <ecNumber evidence="4">2.7.13.3</ecNumber>
    </recommendedName>
    <alternativeName>
        <fullName evidence="18">Nitrogen regulation protein B</fullName>
    </alternativeName>
</protein>
<dbReference type="Proteomes" id="UP000593737">
    <property type="component" value="Chromosome"/>
</dbReference>
<dbReference type="SMART" id="SM00448">
    <property type="entry name" value="REC"/>
    <property type="match status" value="1"/>
</dbReference>
<dbReference type="GO" id="GO:0000155">
    <property type="term" value="F:phosphorelay sensor kinase activity"/>
    <property type="evidence" value="ECO:0007669"/>
    <property type="project" value="InterPro"/>
</dbReference>
<dbReference type="CDD" id="cd16917">
    <property type="entry name" value="HATPase_UhpB-NarQ-NarX-like"/>
    <property type="match status" value="1"/>
</dbReference>